<dbReference type="PANTHER" id="PTHR11351:SF3">
    <property type="entry name" value="BLL4393 PROTEIN"/>
    <property type="match status" value="1"/>
</dbReference>
<dbReference type="InterPro" id="IPR015876">
    <property type="entry name" value="Acyl-CoA_DS"/>
</dbReference>
<name>A0A367Q5X0_9NOSO</name>
<proteinExistence type="inferred from homology"/>
<feature type="domain" description="Fatty acid desaturase" evidence="12">
    <location>
        <begin position="80"/>
        <end position="309"/>
    </location>
</feature>
<dbReference type="Pfam" id="PF00487">
    <property type="entry name" value="FA_desaturase"/>
    <property type="match status" value="1"/>
</dbReference>
<keyword evidence="5" id="KW-0276">Fatty acid metabolism</keyword>
<evidence type="ECO:0000256" key="1">
    <source>
        <dbReference type="ARBA" id="ARBA00001954"/>
    </source>
</evidence>
<accession>A0A367Q5X0</accession>
<evidence type="ECO:0000256" key="11">
    <source>
        <dbReference type="SAM" id="Phobius"/>
    </source>
</evidence>
<keyword evidence="10 11" id="KW-0472">Membrane</keyword>
<evidence type="ECO:0000256" key="10">
    <source>
        <dbReference type="ARBA" id="ARBA00023136"/>
    </source>
</evidence>
<dbReference type="PRINTS" id="PR00075">
    <property type="entry name" value="FACDDSATRASE"/>
</dbReference>
<evidence type="ECO:0000256" key="2">
    <source>
        <dbReference type="ARBA" id="ARBA00004141"/>
    </source>
</evidence>
<evidence type="ECO:0000256" key="3">
    <source>
        <dbReference type="ARBA" id="ARBA00008749"/>
    </source>
</evidence>
<comment type="similarity">
    <text evidence="3">Belongs to the fatty acid desaturase type 2 family.</text>
</comment>
<keyword evidence="4 11" id="KW-0812">Transmembrane</keyword>
<evidence type="ECO:0000313" key="13">
    <source>
        <dbReference type="EMBL" id="RCJ19547.1"/>
    </source>
</evidence>
<comment type="subcellular location">
    <subcellularLocation>
        <location evidence="2">Membrane</location>
        <topology evidence="2">Multi-pass membrane protein</topology>
    </subcellularLocation>
</comment>
<dbReference type="AlphaFoldDB" id="A0A367Q5X0"/>
<keyword evidence="9" id="KW-0443">Lipid metabolism</keyword>
<evidence type="ECO:0000256" key="8">
    <source>
        <dbReference type="ARBA" id="ARBA00023004"/>
    </source>
</evidence>
<dbReference type="SMR" id="A0A367Q5X0"/>
<dbReference type="Proteomes" id="UP000252107">
    <property type="component" value="Unassembled WGS sequence"/>
</dbReference>
<dbReference type="PANTHER" id="PTHR11351">
    <property type="entry name" value="ACYL-COA DESATURASE"/>
    <property type="match status" value="1"/>
</dbReference>
<dbReference type="GO" id="GO:0006631">
    <property type="term" value="P:fatty acid metabolic process"/>
    <property type="evidence" value="ECO:0007669"/>
    <property type="project" value="UniProtKB-KW"/>
</dbReference>
<dbReference type="CDD" id="cd03505">
    <property type="entry name" value="Delta9-FADS-like"/>
    <property type="match status" value="1"/>
</dbReference>
<organism evidence="13 14">
    <name type="scientific">Nostoc minutum NIES-26</name>
    <dbReference type="NCBI Taxonomy" id="1844469"/>
    <lineage>
        <taxon>Bacteria</taxon>
        <taxon>Bacillati</taxon>
        <taxon>Cyanobacteriota</taxon>
        <taxon>Cyanophyceae</taxon>
        <taxon>Nostocales</taxon>
        <taxon>Nostocaceae</taxon>
        <taxon>Nostoc</taxon>
    </lineage>
</organism>
<reference evidence="13" key="1">
    <citation type="submission" date="2016-04" db="EMBL/GenBank/DDBJ databases">
        <authorList>
            <person name="Tabuchi Yagui T.R."/>
        </authorList>
    </citation>
    <scope>NUCLEOTIDE SEQUENCE [LARGE SCALE GENOMIC DNA]</scope>
    <source>
        <strain evidence="13">NIES-26</strain>
    </source>
</reference>
<evidence type="ECO:0000256" key="9">
    <source>
        <dbReference type="ARBA" id="ARBA00023098"/>
    </source>
</evidence>
<protein>
    <recommendedName>
        <fullName evidence="12">Fatty acid desaturase domain-containing protein</fullName>
    </recommendedName>
</protein>
<dbReference type="InterPro" id="IPR005804">
    <property type="entry name" value="FA_desaturase_dom"/>
</dbReference>
<dbReference type="EMBL" id="LXQD01000339">
    <property type="protein sequence ID" value="RCJ19547.1"/>
    <property type="molecule type" value="Genomic_DNA"/>
</dbReference>
<keyword evidence="14" id="KW-1185">Reference proteome</keyword>
<feature type="transmembrane region" description="Helical" evidence="11">
    <location>
        <begin position="231"/>
        <end position="254"/>
    </location>
</feature>
<sequence>MTMQQASYLAEISDQYSVTEVTEVFQPVEIDPRHPQYTPLSGIRKWIRYAWYPTIDIISVIGAIAAIASFGHQGISWIDLGILLFMFNLVGLAGEAGMHRLFAHKSYKVVKPLRILLALAGSMTGEAPILEYVAYHRRHHIYADREGDPHTPHYIAAEKPLSRSRNIWHSFFGWKYNSKTNQIAPPERYAKDLLAEPVMVTINNYFYGIVLSSFLLPALLGFLFTGTASGAWTAFLWGGCFRFCVMTLMGDLIIRAGCHLFGTRPFIDQANSHSGNIWFLAIPTLGLAWHNNHHAFPGSALLNIDWWQIDPSGSFISLLEKLGWATNVKRPTPEQVKAKRFNPEIVG</sequence>
<comment type="cofactor">
    <cofactor evidence="1">
        <name>Fe(2+)</name>
        <dbReference type="ChEBI" id="CHEBI:29033"/>
    </cofactor>
</comment>
<dbReference type="GO" id="GO:0016717">
    <property type="term" value="F:oxidoreductase activity, acting on paired donors, with oxidation of a pair of donors resulting in the reduction of molecular oxygen to two molecules of water"/>
    <property type="evidence" value="ECO:0007669"/>
    <property type="project" value="InterPro"/>
</dbReference>
<evidence type="ECO:0000256" key="6">
    <source>
        <dbReference type="ARBA" id="ARBA00022989"/>
    </source>
</evidence>
<evidence type="ECO:0000259" key="12">
    <source>
        <dbReference type="Pfam" id="PF00487"/>
    </source>
</evidence>
<gene>
    <name evidence="13" type="ORF">A6770_05220</name>
</gene>
<evidence type="ECO:0000256" key="5">
    <source>
        <dbReference type="ARBA" id="ARBA00022832"/>
    </source>
</evidence>
<feature type="transmembrane region" description="Helical" evidence="11">
    <location>
        <begin position="205"/>
        <end position="225"/>
    </location>
</feature>
<dbReference type="GO" id="GO:0016020">
    <property type="term" value="C:membrane"/>
    <property type="evidence" value="ECO:0007669"/>
    <property type="project" value="UniProtKB-SubCell"/>
</dbReference>
<keyword evidence="6 11" id="KW-1133">Transmembrane helix</keyword>
<evidence type="ECO:0000256" key="7">
    <source>
        <dbReference type="ARBA" id="ARBA00023002"/>
    </source>
</evidence>
<evidence type="ECO:0000313" key="14">
    <source>
        <dbReference type="Proteomes" id="UP000252107"/>
    </source>
</evidence>
<keyword evidence="8" id="KW-0408">Iron</keyword>
<keyword evidence="7" id="KW-0560">Oxidoreductase</keyword>
<feature type="transmembrane region" description="Helical" evidence="11">
    <location>
        <begin position="49"/>
        <end position="71"/>
    </location>
</feature>
<feature type="transmembrane region" description="Helical" evidence="11">
    <location>
        <begin position="77"/>
        <end position="98"/>
    </location>
</feature>
<evidence type="ECO:0000256" key="4">
    <source>
        <dbReference type="ARBA" id="ARBA00022692"/>
    </source>
</evidence>
<comment type="caution">
    <text evidence="13">The sequence shown here is derived from an EMBL/GenBank/DDBJ whole genome shotgun (WGS) entry which is preliminary data.</text>
</comment>